<keyword evidence="3" id="KW-0863">Zinc-finger</keyword>
<keyword evidence="7" id="KW-1185">Reference proteome</keyword>
<dbReference type="WBParaSite" id="nRc.2.0.1.t16854-RA">
    <property type="protein sequence ID" value="nRc.2.0.1.t16854-RA"/>
    <property type="gene ID" value="nRc.2.0.1.g16854"/>
</dbReference>
<accession>A0A915ITZ8</accession>
<evidence type="ECO:0000256" key="3">
    <source>
        <dbReference type="ARBA" id="ARBA00022771"/>
    </source>
</evidence>
<sequence length="665" mass="75648">MDEDHSDSMTSFSAISTLLTESSPVGHNNGAKTEDFWSLDHGRKTKPLLNPIHAYFQYNEETGCSHCRLCPEKMKGRWTSNLKRHISSKHAGHYIDFLNHMADLSGNGNCSAPIPNLATSSMQQKNMLMNHQQQPQSATATVIVPPLMKNMTVKNRPNVTSLHGLGQGAGGSKNRDLMASSFAGEDGSSNQDEDEESESDSFHLFEKTNLKIKPRRSVGQANETPNYFLAAAENRRRINDDKLNCIAQAFIYNNLPCRLMDETNFKRMFTVVSNGAMLAPPSGRQVEDQIRWLSDHLKSKIADKIQKTRHLSISSRFFLGEKFEGENSNRAFLFVACHFFDKESNCLKNYLLSCKSIYWDINPNLNSLINETLDEWSIDQKKIFRVMTGNKSEVSNMIRQSIACGRSLKTNAFVNDMMINQNKNVEASNYKKTKFEIDEISLENVDVENFEREESKMNDLLDTKRLSYFFDELVVAIQKLQEIDIFQVLDNSSFKNVQIQIRNFLDAFHLISPLKETSAVMIGNRYLPKLSSSLWIQWYYLLEALIEIKDEIKEICRKYPTSFNLYPQDFLCMEESVIVLKPIISTINNSGRLENDLSIAALYPILFGLVTKLRRAIMSHKAENLLSLFWAQNSNCALNPNSNNVPKSRASTKIPVNRPTTTSSP</sequence>
<organism evidence="7 8">
    <name type="scientific">Romanomermis culicivorax</name>
    <name type="common">Nematode worm</name>
    <dbReference type="NCBI Taxonomy" id="13658"/>
    <lineage>
        <taxon>Eukaryota</taxon>
        <taxon>Metazoa</taxon>
        <taxon>Ecdysozoa</taxon>
        <taxon>Nematoda</taxon>
        <taxon>Enoplea</taxon>
        <taxon>Dorylaimia</taxon>
        <taxon>Mermithida</taxon>
        <taxon>Mermithoidea</taxon>
        <taxon>Mermithidae</taxon>
        <taxon>Romanomermis</taxon>
    </lineage>
</organism>
<dbReference type="GO" id="GO:0005634">
    <property type="term" value="C:nucleus"/>
    <property type="evidence" value="ECO:0007669"/>
    <property type="project" value="UniProtKB-SubCell"/>
</dbReference>
<dbReference type="InterPro" id="IPR052035">
    <property type="entry name" value="ZnF_BED_domain_contain"/>
</dbReference>
<evidence type="ECO:0000256" key="2">
    <source>
        <dbReference type="ARBA" id="ARBA00022723"/>
    </source>
</evidence>
<comment type="subcellular location">
    <subcellularLocation>
        <location evidence="1">Nucleus</location>
    </subcellularLocation>
</comment>
<name>A0A915ITZ8_ROMCU</name>
<dbReference type="PANTHER" id="PTHR46481:SF10">
    <property type="entry name" value="ZINC FINGER BED DOMAIN-CONTAINING PROTEIN 39"/>
    <property type="match status" value="1"/>
</dbReference>
<dbReference type="AlphaFoldDB" id="A0A915ITZ8"/>
<evidence type="ECO:0000313" key="8">
    <source>
        <dbReference type="WBParaSite" id="nRc.2.0.1.t16854-RA"/>
    </source>
</evidence>
<proteinExistence type="predicted"/>
<evidence type="ECO:0000313" key="7">
    <source>
        <dbReference type="Proteomes" id="UP000887565"/>
    </source>
</evidence>
<dbReference type="SUPFAM" id="SSF53098">
    <property type="entry name" value="Ribonuclease H-like"/>
    <property type="match status" value="1"/>
</dbReference>
<protein>
    <submittedName>
        <fullName evidence="8">BED-type domain-containing protein</fullName>
    </submittedName>
</protein>
<evidence type="ECO:0000256" key="4">
    <source>
        <dbReference type="ARBA" id="ARBA00022833"/>
    </source>
</evidence>
<evidence type="ECO:0000256" key="1">
    <source>
        <dbReference type="ARBA" id="ARBA00004123"/>
    </source>
</evidence>
<feature type="region of interest" description="Disordered" evidence="6">
    <location>
        <begin position="158"/>
        <end position="208"/>
    </location>
</feature>
<dbReference type="Proteomes" id="UP000887565">
    <property type="component" value="Unplaced"/>
</dbReference>
<evidence type="ECO:0000256" key="5">
    <source>
        <dbReference type="ARBA" id="ARBA00023242"/>
    </source>
</evidence>
<keyword evidence="5" id="KW-0539">Nucleus</keyword>
<reference evidence="8" key="1">
    <citation type="submission" date="2022-11" db="UniProtKB">
        <authorList>
            <consortium name="WormBaseParasite"/>
        </authorList>
    </citation>
    <scope>IDENTIFICATION</scope>
</reference>
<keyword evidence="4" id="KW-0862">Zinc</keyword>
<dbReference type="PANTHER" id="PTHR46481">
    <property type="entry name" value="ZINC FINGER BED DOMAIN-CONTAINING PROTEIN 4"/>
    <property type="match status" value="1"/>
</dbReference>
<evidence type="ECO:0000256" key="6">
    <source>
        <dbReference type="SAM" id="MobiDB-lite"/>
    </source>
</evidence>
<dbReference type="GO" id="GO:0008270">
    <property type="term" value="F:zinc ion binding"/>
    <property type="evidence" value="ECO:0007669"/>
    <property type="project" value="UniProtKB-KW"/>
</dbReference>
<dbReference type="InterPro" id="IPR012337">
    <property type="entry name" value="RNaseH-like_sf"/>
</dbReference>
<keyword evidence="2" id="KW-0479">Metal-binding</keyword>
<feature type="region of interest" description="Disordered" evidence="6">
    <location>
        <begin position="641"/>
        <end position="665"/>
    </location>
</feature>